<accession>A0ABY9GLR5</accession>
<organism evidence="3 4">
    <name type="scientific">Pseudomonas wuhanensis</name>
    <dbReference type="NCBI Taxonomy" id="2954098"/>
    <lineage>
        <taxon>Bacteria</taxon>
        <taxon>Pseudomonadati</taxon>
        <taxon>Pseudomonadota</taxon>
        <taxon>Gammaproteobacteria</taxon>
        <taxon>Pseudomonadales</taxon>
        <taxon>Pseudomonadaceae</taxon>
        <taxon>Pseudomonas</taxon>
    </lineage>
</organism>
<protein>
    <submittedName>
        <fullName evidence="3">SDR family NAD(P)-dependent oxidoreductase</fullName>
    </submittedName>
</protein>
<sequence length="258" mass="27736">MLGMTKASPRSNTVFVMGGSTGIGRGIAQALLGAGLQVVVFSRSSPTDQPGLEGVIWRPIDLTDPGESRQRLDAAVQEFGSTLDAVFYSAVYYGPKRAPLLQVSEQEWRDQLNVNLHGLWLTLAATLPALRLRTPALFVGVSSEVVYNAGPNRSGYAATKAAAASLLDSLAQEEGPEGVRVVQVLPEKMVDTAGIRQRRPATFDYSDYMTPQTFQSITLNLYNSRGEGFHGDSLVVGHNGDAWRVEEAPPASQSKQSA</sequence>
<dbReference type="PANTHER" id="PTHR24321:SF8">
    <property type="entry name" value="ESTRADIOL 17-BETA-DEHYDROGENASE 8-RELATED"/>
    <property type="match status" value="1"/>
</dbReference>
<keyword evidence="4" id="KW-1185">Reference proteome</keyword>
<dbReference type="EMBL" id="CP117430">
    <property type="protein sequence ID" value="WLI16684.1"/>
    <property type="molecule type" value="Genomic_DNA"/>
</dbReference>
<dbReference type="InterPro" id="IPR036291">
    <property type="entry name" value="NAD(P)-bd_dom_sf"/>
</dbReference>
<gene>
    <name evidence="3" type="ORF">PSH88_20845</name>
</gene>
<evidence type="ECO:0000256" key="1">
    <source>
        <dbReference type="ARBA" id="ARBA00006484"/>
    </source>
</evidence>
<dbReference type="InterPro" id="IPR020904">
    <property type="entry name" value="Sc_DH/Rdtase_CS"/>
</dbReference>
<dbReference type="CDD" id="cd05233">
    <property type="entry name" value="SDR_c"/>
    <property type="match status" value="1"/>
</dbReference>
<dbReference type="PANTHER" id="PTHR24321">
    <property type="entry name" value="DEHYDROGENASES, SHORT CHAIN"/>
    <property type="match status" value="1"/>
</dbReference>
<dbReference type="Pfam" id="PF00106">
    <property type="entry name" value="adh_short"/>
    <property type="match status" value="1"/>
</dbReference>
<dbReference type="Proteomes" id="UP001230768">
    <property type="component" value="Chromosome"/>
</dbReference>
<dbReference type="RefSeq" id="WP_305422369.1">
    <property type="nucleotide sequence ID" value="NZ_CP117430.1"/>
</dbReference>
<dbReference type="InterPro" id="IPR002347">
    <property type="entry name" value="SDR_fam"/>
</dbReference>
<evidence type="ECO:0000313" key="4">
    <source>
        <dbReference type="Proteomes" id="UP001230768"/>
    </source>
</evidence>
<keyword evidence="2" id="KW-0560">Oxidoreductase</keyword>
<evidence type="ECO:0000256" key="2">
    <source>
        <dbReference type="ARBA" id="ARBA00023002"/>
    </source>
</evidence>
<evidence type="ECO:0000313" key="3">
    <source>
        <dbReference type="EMBL" id="WLI16684.1"/>
    </source>
</evidence>
<dbReference type="Gene3D" id="3.40.50.720">
    <property type="entry name" value="NAD(P)-binding Rossmann-like Domain"/>
    <property type="match status" value="1"/>
</dbReference>
<name>A0ABY9GLR5_9PSED</name>
<dbReference type="PROSITE" id="PS00061">
    <property type="entry name" value="ADH_SHORT"/>
    <property type="match status" value="1"/>
</dbReference>
<reference evidence="3 4" key="1">
    <citation type="submission" date="2023-02" db="EMBL/GenBank/DDBJ databases">
        <title>Evolution of Hrp T3SS in non-pathogenic Pseudomonas fluorescens.</title>
        <authorList>
            <person name="Liao K."/>
            <person name="Wei H."/>
            <person name="Gu Y."/>
        </authorList>
    </citation>
    <scope>NUCLEOTIDE SEQUENCE [LARGE SCALE GENOMIC DNA]</scope>
    <source>
        <strain evidence="3 4">FP607</strain>
    </source>
</reference>
<proteinExistence type="inferred from homology"/>
<dbReference type="SUPFAM" id="SSF51735">
    <property type="entry name" value="NAD(P)-binding Rossmann-fold domains"/>
    <property type="match status" value="1"/>
</dbReference>
<comment type="similarity">
    <text evidence="1">Belongs to the short-chain dehydrogenases/reductases (SDR) family.</text>
</comment>
<dbReference type="PRINTS" id="PR00081">
    <property type="entry name" value="GDHRDH"/>
</dbReference>